<evidence type="ECO:0008006" key="2">
    <source>
        <dbReference type="Google" id="ProtNLM"/>
    </source>
</evidence>
<gene>
    <name evidence="1" type="ORF">BD311DRAFT_679625</name>
</gene>
<organism evidence="1">
    <name type="scientific">Dichomitus squalens</name>
    <dbReference type="NCBI Taxonomy" id="114155"/>
    <lineage>
        <taxon>Eukaryota</taxon>
        <taxon>Fungi</taxon>
        <taxon>Dikarya</taxon>
        <taxon>Basidiomycota</taxon>
        <taxon>Agaricomycotina</taxon>
        <taxon>Agaricomycetes</taxon>
        <taxon>Polyporales</taxon>
        <taxon>Polyporaceae</taxon>
        <taxon>Dichomitus</taxon>
    </lineage>
</organism>
<dbReference type="OrthoDB" id="2802122at2759"/>
<accession>A0A4Q9N7T0</accession>
<reference evidence="1" key="1">
    <citation type="submission" date="2019-01" db="EMBL/GenBank/DDBJ databases">
        <title>Draft genome sequences of three monokaryotic isolates of the white-rot basidiomycete fungus Dichomitus squalens.</title>
        <authorList>
            <consortium name="DOE Joint Genome Institute"/>
            <person name="Lopez S.C."/>
            <person name="Andreopoulos B."/>
            <person name="Pangilinan J."/>
            <person name="Lipzen A."/>
            <person name="Riley R."/>
            <person name="Ahrendt S."/>
            <person name="Ng V."/>
            <person name="Barry K."/>
            <person name="Daum C."/>
            <person name="Grigoriev I.V."/>
            <person name="Hilden K.S."/>
            <person name="Makela M.R."/>
            <person name="de Vries R.P."/>
        </authorList>
    </citation>
    <scope>NUCLEOTIDE SEQUENCE [LARGE SCALE GENOMIC DNA]</scope>
    <source>
        <strain evidence="1">OM18370.1</strain>
    </source>
</reference>
<proteinExistence type="predicted"/>
<protein>
    <recommendedName>
        <fullName evidence="2">F-box domain-containing protein</fullName>
    </recommendedName>
</protein>
<dbReference type="EMBL" id="ML143386">
    <property type="protein sequence ID" value="TBU35422.1"/>
    <property type="molecule type" value="Genomic_DNA"/>
</dbReference>
<dbReference type="Proteomes" id="UP000292957">
    <property type="component" value="Unassembled WGS sequence"/>
</dbReference>
<dbReference type="AlphaFoldDB" id="A0A4Q9N7T0"/>
<sequence length="371" mass="41893">MPPYLPQELIDEAIDYLWNDVKALTACALVSQSCLPSARTHLFHDQTLLGAKSCSRFEAFLESSPDITRYIRTLSISEPTSSAYAQEWVNRVPILVARLQRLATLELVGLHYVSLQRCSKQTLAAFGKLEKLVFADVYFDHFLDLNTLLASAHNVTNALFYRVGWGNPSPAYEEFPSPAPLRLKRLVVDSWASSVILRQWLLPCAELAGEVNLRTLMVRWRERDSMDVLNSLFRVCGSALEHLYVELPTTKEDSQEVPSLYHNTRLRILEIDGLVLPGCVQWTSALLQELRSTQLEKLAISLLVLRNDVLAAFEWGKLDAVLAQSEFKDVALVINVNRALHPHNDPDELRSAVRGYLPLAVRRGKLTIRCS</sequence>
<name>A0A4Q9N7T0_9APHY</name>
<evidence type="ECO:0000313" key="1">
    <source>
        <dbReference type="EMBL" id="TBU35422.1"/>
    </source>
</evidence>